<proteinExistence type="predicted"/>
<organism evidence="1 2">
    <name type="scientific">Aeromonas veronii</name>
    <dbReference type="NCBI Taxonomy" id="654"/>
    <lineage>
        <taxon>Bacteria</taxon>
        <taxon>Pseudomonadati</taxon>
        <taxon>Pseudomonadota</taxon>
        <taxon>Gammaproteobacteria</taxon>
        <taxon>Aeromonadales</taxon>
        <taxon>Aeromonadaceae</taxon>
        <taxon>Aeromonas</taxon>
    </lineage>
</organism>
<evidence type="ECO:0000313" key="2">
    <source>
        <dbReference type="Proteomes" id="UP000241986"/>
    </source>
</evidence>
<reference evidence="1 2" key="1">
    <citation type="submission" date="2018-03" db="EMBL/GenBank/DDBJ databases">
        <title>Aeromonas veronii whole genome sequencing and analysis.</title>
        <authorList>
            <person name="Xie H."/>
            <person name="Liu T."/>
            <person name="Wang K."/>
        </authorList>
    </citation>
    <scope>NUCLEOTIDE SEQUENCE [LARGE SCALE GENOMIC DNA]</scope>
    <source>
        <strain evidence="1 2">XH.VA.1</strain>
    </source>
</reference>
<dbReference type="EMBL" id="PZKL01000045">
    <property type="protein sequence ID" value="PTH79126.1"/>
    <property type="molecule type" value="Genomic_DNA"/>
</dbReference>
<dbReference type="Proteomes" id="UP000241986">
    <property type="component" value="Unassembled WGS sequence"/>
</dbReference>
<dbReference type="RefSeq" id="WP_107684752.1">
    <property type="nucleotide sequence ID" value="NZ_PZKL01000045.1"/>
</dbReference>
<gene>
    <name evidence="1" type="ORF">DAA48_22100</name>
</gene>
<evidence type="ECO:0000313" key="1">
    <source>
        <dbReference type="EMBL" id="PTH79126.1"/>
    </source>
</evidence>
<name>A0A2T4MXE5_AERVE</name>
<accession>A0A2T4MXE5</accession>
<sequence length="109" mass="12653">MTTTNIIPPSLREQFEQQILASGQFGEVPNVLLFSTYENGAYKNPVINGMWMGYQLPKAEMPLYSMFDKALARILVISEEELEAQLDPFQGHDNFEDRKSRIRMMRKYS</sequence>
<dbReference type="AlphaFoldDB" id="A0A2T4MXE5"/>
<protein>
    <submittedName>
        <fullName evidence="1">Uncharacterized protein</fullName>
    </submittedName>
</protein>
<comment type="caution">
    <text evidence="1">The sequence shown here is derived from an EMBL/GenBank/DDBJ whole genome shotgun (WGS) entry which is preliminary data.</text>
</comment>